<keyword evidence="12" id="KW-0812">Transmembrane</keyword>
<protein>
    <submittedName>
        <fullName evidence="14">Putative bud site selection protein</fullName>
    </submittedName>
</protein>
<dbReference type="GO" id="GO:0042254">
    <property type="term" value="P:ribosome biogenesis"/>
    <property type="evidence" value="ECO:0007669"/>
    <property type="project" value="UniProtKB-KW"/>
</dbReference>
<evidence type="ECO:0000256" key="2">
    <source>
        <dbReference type="ARBA" id="ARBA00004496"/>
    </source>
</evidence>
<feature type="region of interest" description="Disordered" evidence="11">
    <location>
        <begin position="103"/>
        <end position="125"/>
    </location>
</feature>
<keyword evidence="12" id="KW-0472">Membrane</keyword>
<proteinExistence type="inferred from homology"/>
<comment type="caution">
    <text evidence="14">The sequence shown here is derived from an EMBL/GenBank/DDBJ whole genome shotgun (WGS) entry which is preliminary data.</text>
</comment>
<comment type="similarity">
    <text evidence="9">Belongs to the ZNF593/BUD20 C2H2-type zinc-finger protein family.</text>
</comment>
<dbReference type="VEuPathDB" id="ToxoDB:TGP89_226240"/>
<name>A0A086KE88_TOXGO</name>
<gene>
    <name evidence="14" type="ORF">TGP89_226240</name>
</gene>
<reference evidence="14 15" key="1">
    <citation type="submission" date="2014-03" db="EMBL/GenBank/DDBJ databases">
        <authorList>
            <person name="Sibley D."/>
            <person name="Venepally P."/>
            <person name="Karamycheva S."/>
            <person name="Hadjithomas M."/>
            <person name="Khan A."/>
            <person name="Brunk B."/>
            <person name="Roos D."/>
            <person name="Caler E."/>
            <person name="Lorenzi H."/>
        </authorList>
    </citation>
    <scope>NUCLEOTIDE SEQUENCE [LARGE SCALE GENOMIC DNA]</scope>
    <source>
        <strain evidence="15">p89</strain>
    </source>
</reference>
<dbReference type="GO" id="GO:0005634">
    <property type="term" value="C:nucleus"/>
    <property type="evidence" value="ECO:0007669"/>
    <property type="project" value="UniProtKB-SubCell"/>
</dbReference>
<keyword evidence="4" id="KW-0690">Ribosome biogenesis</keyword>
<dbReference type="SUPFAM" id="SSF57667">
    <property type="entry name" value="beta-beta-alpha zinc fingers"/>
    <property type="match status" value="1"/>
</dbReference>
<evidence type="ECO:0000256" key="12">
    <source>
        <dbReference type="SAM" id="Phobius"/>
    </source>
</evidence>
<dbReference type="PROSITE" id="PS50157">
    <property type="entry name" value="ZINC_FINGER_C2H2_2"/>
    <property type="match status" value="1"/>
</dbReference>
<evidence type="ECO:0000256" key="3">
    <source>
        <dbReference type="ARBA" id="ARBA00022490"/>
    </source>
</evidence>
<evidence type="ECO:0000256" key="9">
    <source>
        <dbReference type="ARBA" id="ARBA00038064"/>
    </source>
</evidence>
<dbReference type="OrthoDB" id="24683at2759"/>
<dbReference type="InterPro" id="IPR051879">
    <property type="entry name" value="C2H2-ZF_Maturation_Protein"/>
</dbReference>
<dbReference type="PANTHER" id="PTHR46095">
    <property type="entry name" value="ZINC FINGER PROTEIN 593"/>
    <property type="match status" value="1"/>
</dbReference>
<keyword evidence="5" id="KW-0479">Metal-binding</keyword>
<dbReference type="Proteomes" id="UP000028828">
    <property type="component" value="Unassembled WGS sequence"/>
</dbReference>
<dbReference type="GO" id="GO:0008270">
    <property type="term" value="F:zinc ion binding"/>
    <property type="evidence" value="ECO:0007669"/>
    <property type="project" value="UniProtKB-KW"/>
</dbReference>
<keyword evidence="6 10" id="KW-0863">Zinc-finger</keyword>
<keyword evidence="8" id="KW-0539">Nucleus</keyword>
<dbReference type="GO" id="GO:0043021">
    <property type="term" value="F:ribonucleoprotein complex binding"/>
    <property type="evidence" value="ECO:0007669"/>
    <property type="project" value="UniProtKB-ARBA"/>
</dbReference>
<dbReference type="PROSITE" id="PS00028">
    <property type="entry name" value="ZINC_FINGER_C2H2_1"/>
    <property type="match status" value="1"/>
</dbReference>
<comment type="subcellular location">
    <subcellularLocation>
        <location evidence="2">Cytoplasm</location>
    </subcellularLocation>
    <subcellularLocation>
        <location evidence="1">Nucleus</location>
    </subcellularLocation>
</comment>
<evidence type="ECO:0000256" key="11">
    <source>
        <dbReference type="SAM" id="MobiDB-lite"/>
    </source>
</evidence>
<evidence type="ECO:0000259" key="13">
    <source>
        <dbReference type="PROSITE" id="PS50157"/>
    </source>
</evidence>
<dbReference type="InterPro" id="IPR036236">
    <property type="entry name" value="Znf_C2H2_sf"/>
</dbReference>
<evidence type="ECO:0000313" key="15">
    <source>
        <dbReference type="Proteomes" id="UP000028828"/>
    </source>
</evidence>
<evidence type="ECO:0000256" key="1">
    <source>
        <dbReference type="ARBA" id="ARBA00004123"/>
    </source>
</evidence>
<feature type="compositionally biased region" description="Basic residues" evidence="11">
    <location>
        <begin position="110"/>
        <end position="123"/>
    </location>
</feature>
<sequence length="198" mass="23175">MHARTKYIDVARFSAFSLYFLATSPSGFFPYRRRKRVGYSKFLQFMEKEHLQLYEKLTSRYTVACKRVHLQSVPTLLQPNTEIHETRTYQKKAFATMGRRQKVRSNAGNRKLKRGQRDLKRRGKDIDQVHADLKKGHVSLPVDEDLPGKGQFYCISCARYFINDSALQIHMQTKAHKRRLVVAQETPWTHEDAEEAAK</sequence>
<dbReference type="InterPro" id="IPR013087">
    <property type="entry name" value="Znf_C2H2_type"/>
</dbReference>
<feature type="transmembrane region" description="Helical" evidence="12">
    <location>
        <begin position="12"/>
        <end position="31"/>
    </location>
</feature>
<feature type="domain" description="C2H2-type" evidence="13">
    <location>
        <begin position="152"/>
        <end position="176"/>
    </location>
</feature>
<dbReference type="AlphaFoldDB" id="A0A086KE88"/>
<keyword evidence="3" id="KW-0963">Cytoplasm</keyword>
<organism evidence="14 15">
    <name type="scientific">Toxoplasma gondii p89</name>
    <dbReference type="NCBI Taxonomy" id="943119"/>
    <lineage>
        <taxon>Eukaryota</taxon>
        <taxon>Sar</taxon>
        <taxon>Alveolata</taxon>
        <taxon>Apicomplexa</taxon>
        <taxon>Conoidasida</taxon>
        <taxon>Coccidia</taxon>
        <taxon>Eucoccidiorida</taxon>
        <taxon>Eimeriorina</taxon>
        <taxon>Sarcocystidae</taxon>
        <taxon>Toxoplasma</taxon>
    </lineage>
</organism>
<keyword evidence="7" id="KW-0862">Zinc</keyword>
<dbReference type="GO" id="GO:0005737">
    <property type="term" value="C:cytoplasm"/>
    <property type="evidence" value="ECO:0007669"/>
    <property type="project" value="UniProtKB-SubCell"/>
</dbReference>
<evidence type="ECO:0000256" key="4">
    <source>
        <dbReference type="ARBA" id="ARBA00022517"/>
    </source>
</evidence>
<dbReference type="InterPro" id="IPR022755">
    <property type="entry name" value="Znf_C2H2_jaz"/>
</dbReference>
<evidence type="ECO:0000256" key="8">
    <source>
        <dbReference type="ARBA" id="ARBA00023242"/>
    </source>
</evidence>
<dbReference type="EMBL" id="AEYI02000996">
    <property type="protein sequence ID" value="KFG42706.1"/>
    <property type="molecule type" value="Genomic_DNA"/>
</dbReference>
<dbReference type="FunFam" id="3.30.160.60:FF:000299">
    <property type="entry name" value="Zinc finger protein 593"/>
    <property type="match status" value="1"/>
</dbReference>
<evidence type="ECO:0000256" key="5">
    <source>
        <dbReference type="ARBA" id="ARBA00022723"/>
    </source>
</evidence>
<evidence type="ECO:0000313" key="14">
    <source>
        <dbReference type="EMBL" id="KFG42706.1"/>
    </source>
</evidence>
<evidence type="ECO:0000256" key="6">
    <source>
        <dbReference type="ARBA" id="ARBA00022771"/>
    </source>
</evidence>
<accession>A0A086KE88</accession>
<evidence type="ECO:0000256" key="7">
    <source>
        <dbReference type="ARBA" id="ARBA00022833"/>
    </source>
</evidence>
<evidence type="ECO:0000256" key="10">
    <source>
        <dbReference type="PROSITE-ProRule" id="PRU00042"/>
    </source>
</evidence>
<dbReference type="Gene3D" id="3.30.160.60">
    <property type="entry name" value="Classic Zinc Finger"/>
    <property type="match status" value="1"/>
</dbReference>
<dbReference type="Pfam" id="PF12171">
    <property type="entry name" value="zf-C2H2_jaz"/>
    <property type="match status" value="1"/>
</dbReference>
<dbReference type="PANTHER" id="PTHR46095:SF1">
    <property type="entry name" value="ZINC FINGER PROTEIN 593"/>
    <property type="match status" value="1"/>
</dbReference>
<keyword evidence="12" id="KW-1133">Transmembrane helix</keyword>